<dbReference type="Proteomes" id="UP000275078">
    <property type="component" value="Unassembled WGS sequence"/>
</dbReference>
<sequence>IQLLLQDRLDELNSDQSDLSSLPDNLSTLSIDAAANGTAAVTPAPQQATPEVEATLPIHPASTEVAATLPSSRSAQEVEDALPVTPVRSPEAEATLPATPIRRHQRHEGVLASHRSQPTPLVFTPEVTFQPSSSLSDPSTIHQSFTEASFTWGPVNKDEPVESDSDSESGPDTTAFLSPHPPSDREDSPLPPLRERGWNPSPTPDDDEITFALRPGDPQQLLLQPPSFPAPQQTPDVSIPRPSTSPELTPTPDHIREPVSPDRGSDTRIHLSLNEISTPRRIFTPTTLGLSPALQHFSSTIRSSQPHTHKMAPEQELTPNMIALFEKFLMQKGMDAVTSAANTDKDADKDKSKSMDYVTKEALKPEVLGVFDPAYRADPKDMWLYKGPPVVSDAITWDSRLDRLYDLSPDAATAGALQETYNRGAAMDWWLYQVSEPDK</sequence>
<name>A0A3N4H6D2_ASCIM</name>
<keyword evidence="3" id="KW-1185">Reference proteome</keyword>
<organism evidence="2 3">
    <name type="scientific">Ascobolus immersus RN42</name>
    <dbReference type="NCBI Taxonomy" id="1160509"/>
    <lineage>
        <taxon>Eukaryota</taxon>
        <taxon>Fungi</taxon>
        <taxon>Dikarya</taxon>
        <taxon>Ascomycota</taxon>
        <taxon>Pezizomycotina</taxon>
        <taxon>Pezizomycetes</taxon>
        <taxon>Pezizales</taxon>
        <taxon>Ascobolaceae</taxon>
        <taxon>Ascobolus</taxon>
    </lineage>
</organism>
<feature type="compositionally biased region" description="Basic and acidic residues" evidence="1">
    <location>
        <begin position="253"/>
        <end position="267"/>
    </location>
</feature>
<feature type="compositionally biased region" description="Basic and acidic residues" evidence="1">
    <location>
        <begin position="182"/>
        <end position="197"/>
    </location>
</feature>
<evidence type="ECO:0000256" key="1">
    <source>
        <dbReference type="SAM" id="MobiDB-lite"/>
    </source>
</evidence>
<proteinExistence type="predicted"/>
<feature type="non-terminal residue" evidence="2">
    <location>
        <position position="439"/>
    </location>
</feature>
<dbReference type="AlphaFoldDB" id="A0A3N4H6D2"/>
<dbReference type="EMBL" id="ML120272">
    <property type="protein sequence ID" value="RPA70552.1"/>
    <property type="molecule type" value="Genomic_DNA"/>
</dbReference>
<evidence type="ECO:0000313" key="3">
    <source>
        <dbReference type="Proteomes" id="UP000275078"/>
    </source>
</evidence>
<evidence type="ECO:0000313" key="2">
    <source>
        <dbReference type="EMBL" id="RPA70552.1"/>
    </source>
</evidence>
<gene>
    <name evidence="2" type="ORF">BJ508DRAFT_337079</name>
</gene>
<reference evidence="2 3" key="1">
    <citation type="journal article" date="2018" name="Nat. Ecol. Evol.">
        <title>Pezizomycetes genomes reveal the molecular basis of ectomycorrhizal truffle lifestyle.</title>
        <authorList>
            <person name="Murat C."/>
            <person name="Payen T."/>
            <person name="Noel B."/>
            <person name="Kuo A."/>
            <person name="Morin E."/>
            <person name="Chen J."/>
            <person name="Kohler A."/>
            <person name="Krizsan K."/>
            <person name="Balestrini R."/>
            <person name="Da Silva C."/>
            <person name="Montanini B."/>
            <person name="Hainaut M."/>
            <person name="Levati E."/>
            <person name="Barry K.W."/>
            <person name="Belfiori B."/>
            <person name="Cichocki N."/>
            <person name="Clum A."/>
            <person name="Dockter R.B."/>
            <person name="Fauchery L."/>
            <person name="Guy J."/>
            <person name="Iotti M."/>
            <person name="Le Tacon F."/>
            <person name="Lindquist E.A."/>
            <person name="Lipzen A."/>
            <person name="Malagnac F."/>
            <person name="Mello A."/>
            <person name="Molinier V."/>
            <person name="Miyauchi S."/>
            <person name="Poulain J."/>
            <person name="Riccioni C."/>
            <person name="Rubini A."/>
            <person name="Sitrit Y."/>
            <person name="Splivallo R."/>
            <person name="Traeger S."/>
            <person name="Wang M."/>
            <person name="Zifcakova L."/>
            <person name="Wipf D."/>
            <person name="Zambonelli A."/>
            <person name="Paolocci F."/>
            <person name="Nowrousian M."/>
            <person name="Ottonello S."/>
            <person name="Baldrian P."/>
            <person name="Spatafora J.W."/>
            <person name="Henrissat B."/>
            <person name="Nagy L.G."/>
            <person name="Aury J.M."/>
            <person name="Wincker P."/>
            <person name="Grigoriev I.V."/>
            <person name="Bonfante P."/>
            <person name="Martin F.M."/>
        </authorList>
    </citation>
    <scope>NUCLEOTIDE SEQUENCE [LARGE SCALE GENOMIC DNA]</scope>
    <source>
        <strain evidence="2 3">RN42</strain>
    </source>
</reference>
<accession>A0A3N4H6D2</accession>
<feature type="region of interest" description="Disordered" evidence="1">
    <location>
        <begin position="150"/>
        <end position="267"/>
    </location>
</feature>
<feature type="non-terminal residue" evidence="2">
    <location>
        <position position="1"/>
    </location>
</feature>
<feature type="compositionally biased region" description="Low complexity" evidence="1">
    <location>
        <begin position="218"/>
        <end position="233"/>
    </location>
</feature>
<protein>
    <submittedName>
        <fullName evidence="2">Uncharacterized protein</fullName>
    </submittedName>
</protein>